<dbReference type="STRING" id="1286106.MPL1_12663"/>
<dbReference type="PATRIC" id="fig|1286106.3.peg.2530"/>
<accession>M7NT84</accession>
<comment type="caution">
    <text evidence="1">The sequence shown here is derived from an EMBL/GenBank/DDBJ whole genome shotgun (WGS) entry which is preliminary data.</text>
</comment>
<name>M7NT84_9GAMM</name>
<dbReference type="Proteomes" id="UP000012019">
    <property type="component" value="Unassembled WGS sequence"/>
</dbReference>
<reference evidence="1 2" key="1">
    <citation type="journal article" date="2013" name="Genome Announc.">
        <title>Draft Genome Sequence of Methylophaga lonarensis MPLT, a Haloalkaliphilic (Non-Methane-Utilizing) Methylotroph.</title>
        <authorList>
            <person name="Shetty S.A."/>
            <person name="Marathe N.P."/>
            <person name="Munot H."/>
            <person name="Antony C.P."/>
            <person name="Dhotre D.P."/>
            <person name="Murrell J.C."/>
            <person name="Shouche Y.S."/>
        </authorList>
    </citation>
    <scope>NUCLEOTIDE SEQUENCE [LARGE SCALE GENOMIC DNA]</scope>
    <source>
        <strain evidence="1 2">MPL</strain>
    </source>
</reference>
<keyword evidence="2" id="KW-1185">Reference proteome</keyword>
<evidence type="ECO:0000313" key="1">
    <source>
        <dbReference type="EMBL" id="EMR11993.1"/>
    </source>
</evidence>
<dbReference type="AlphaFoldDB" id="M7NT84"/>
<dbReference type="OrthoDB" id="9793251at2"/>
<proteinExistence type="predicted"/>
<protein>
    <submittedName>
        <fullName evidence="1">Uncharacterized protein</fullName>
    </submittedName>
</protein>
<gene>
    <name evidence="1" type="ORF">MPL1_12663</name>
</gene>
<dbReference type="EMBL" id="APHR01000078">
    <property type="protein sequence ID" value="EMR11993.1"/>
    <property type="molecule type" value="Genomic_DNA"/>
</dbReference>
<organism evidence="1 2">
    <name type="scientific">Methylophaga lonarensis MPL</name>
    <dbReference type="NCBI Taxonomy" id="1286106"/>
    <lineage>
        <taxon>Bacteria</taxon>
        <taxon>Pseudomonadati</taxon>
        <taxon>Pseudomonadota</taxon>
        <taxon>Gammaproteobacteria</taxon>
        <taxon>Thiotrichales</taxon>
        <taxon>Piscirickettsiaceae</taxon>
        <taxon>Methylophaga</taxon>
    </lineage>
</organism>
<sequence length="424" mass="47687">MKLIWALLFVAYSGVAYSTEQMSFQQELAIERLVSAVETNNYVEIDQQIRVLEQSGLKIEGDLLYYKALGLFGTGDDVWAGFFASRYLDYGREAKFYRDALELKGQASDNVDVNVLANSRIRYTRENLELAAEPSPSSTGKYKHLQDRSALELSVADNIYKNNGDGTISVYSVIQRTQEEVYDLIRVDWMACPVGTSYTPEADQPCSGTASKYSHAQLPAFWKTFTYAGHSDWNLPTKEIFYRDSIRVLSGVGDHPGTSFSRDYMEASGLLNVDTPPQAFLLNRRGGLVRDKESGEFVSKPAYSWAGSVRAVYDDVSHYCLPSLVTFRANVGTGEGGDVCYRPNEAPSMELVLMRGPFLVESNLSGKCRVRRDQFGFESFDVPEILNGFQVLARHASCELDSKPDQIFRYVDAKYLERRPLKTE</sequence>
<dbReference type="RefSeq" id="WP_009727473.1">
    <property type="nucleotide sequence ID" value="NZ_APHR01000078.1"/>
</dbReference>
<evidence type="ECO:0000313" key="2">
    <source>
        <dbReference type="Proteomes" id="UP000012019"/>
    </source>
</evidence>